<evidence type="ECO:0000256" key="6">
    <source>
        <dbReference type="SAM" id="MobiDB-lite"/>
    </source>
</evidence>
<keyword evidence="8" id="KW-1185">Reference proteome</keyword>
<feature type="compositionally biased region" description="Low complexity" evidence="6">
    <location>
        <begin position="338"/>
        <end position="349"/>
    </location>
</feature>
<proteinExistence type="inferred from homology"/>
<evidence type="ECO:0000313" key="8">
    <source>
        <dbReference type="Proteomes" id="UP001208570"/>
    </source>
</evidence>
<dbReference type="EMBL" id="JAODUP010000489">
    <property type="protein sequence ID" value="KAK2148603.1"/>
    <property type="molecule type" value="Genomic_DNA"/>
</dbReference>
<keyword evidence="3" id="KW-0206">Cytoskeleton</keyword>
<evidence type="ECO:0000313" key="7">
    <source>
        <dbReference type="EMBL" id="KAK2148603.1"/>
    </source>
</evidence>
<feature type="coiled-coil region" evidence="5">
    <location>
        <begin position="797"/>
        <end position="852"/>
    </location>
</feature>
<feature type="compositionally biased region" description="Low complexity" evidence="6">
    <location>
        <begin position="265"/>
        <end position="304"/>
    </location>
</feature>
<feature type="compositionally biased region" description="Basic and acidic residues" evidence="6">
    <location>
        <begin position="350"/>
        <end position="363"/>
    </location>
</feature>
<dbReference type="AlphaFoldDB" id="A0AAD9J9H2"/>
<comment type="subcellular location">
    <subcellularLocation>
        <location evidence="1">Cytoplasm</location>
        <location evidence="1">Cytoskeleton</location>
        <location evidence="1">Microtubule organizing center</location>
        <location evidence="1">Centrosome</location>
        <location evidence="1">Centriole</location>
    </subcellularLocation>
</comment>
<evidence type="ECO:0000256" key="1">
    <source>
        <dbReference type="ARBA" id="ARBA00004114"/>
    </source>
</evidence>
<dbReference type="InterPro" id="IPR051877">
    <property type="entry name" value="Centriole_BasalBody_StrucProt"/>
</dbReference>
<dbReference type="Proteomes" id="UP001208570">
    <property type="component" value="Unassembled WGS sequence"/>
</dbReference>
<feature type="region of interest" description="Disordered" evidence="6">
    <location>
        <begin position="263"/>
        <end position="308"/>
    </location>
</feature>
<feature type="region of interest" description="Disordered" evidence="6">
    <location>
        <begin position="855"/>
        <end position="913"/>
    </location>
</feature>
<feature type="coiled-coil region" evidence="5">
    <location>
        <begin position="378"/>
        <end position="476"/>
    </location>
</feature>
<feature type="compositionally biased region" description="Basic and acidic residues" evidence="6">
    <location>
        <begin position="900"/>
        <end position="913"/>
    </location>
</feature>
<feature type="region of interest" description="Disordered" evidence="6">
    <location>
        <begin position="1"/>
        <end position="30"/>
    </location>
</feature>
<dbReference type="GO" id="GO:0005814">
    <property type="term" value="C:centriole"/>
    <property type="evidence" value="ECO:0007669"/>
    <property type="project" value="UniProtKB-SubCell"/>
</dbReference>
<comment type="caution">
    <text evidence="7">The sequence shown here is derived from an EMBL/GenBank/DDBJ whole genome shotgun (WGS) entry which is preliminary data.</text>
</comment>
<feature type="region of interest" description="Disordered" evidence="6">
    <location>
        <begin position="337"/>
        <end position="371"/>
    </location>
</feature>
<comment type="similarity">
    <text evidence="4">Belongs to the CEP135/TSGA10 family.</text>
</comment>
<organism evidence="7 8">
    <name type="scientific">Paralvinella palmiformis</name>
    <dbReference type="NCBI Taxonomy" id="53620"/>
    <lineage>
        <taxon>Eukaryota</taxon>
        <taxon>Metazoa</taxon>
        <taxon>Spiralia</taxon>
        <taxon>Lophotrochozoa</taxon>
        <taxon>Annelida</taxon>
        <taxon>Polychaeta</taxon>
        <taxon>Sedentaria</taxon>
        <taxon>Canalipalpata</taxon>
        <taxon>Terebellida</taxon>
        <taxon>Terebelliformia</taxon>
        <taxon>Alvinellidae</taxon>
        <taxon>Paralvinella</taxon>
    </lineage>
</organism>
<gene>
    <name evidence="7" type="ORF">LSH36_489g00052</name>
</gene>
<accession>A0AAD9J9H2</accession>
<name>A0AAD9J9H2_9ANNE</name>
<dbReference type="PANTHER" id="PTHR20544:SF0">
    <property type="entry name" value="NUCLEOPROTEIN TPR_MLP1 DOMAIN-CONTAINING PROTEIN"/>
    <property type="match status" value="1"/>
</dbReference>
<feature type="coiled-coil region" evidence="5">
    <location>
        <begin position="60"/>
        <end position="196"/>
    </location>
</feature>
<feature type="compositionally biased region" description="Basic residues" evidence="6">
    <location>
        <begin position="9"/>
        <end position="21"/>
    </location>
</feature>
<evidence type="ECO:0000256" key="2">
    <source>
        <dbReference type="ARBA" id="ARBA00022490"/>
    </source>
</evidence>
<dbReference type="PANTHER" id="PTHR20544">
    <property type="entry name" value="CENTROSOMAL PROTEIN CEP135"/>
    <property type="match status" value="1"/>
</dbReference>
<evidence type="ECO:0000256" key="3">
    <source>
        <dbReference type="ARBA" id="ARBA00023212"/>
    </source>
</evidence>
<keyword evidence="2" id="KW-0963">Cytoplasm</keyword>
<feature type="coiled-coil region" evidence="5">
    <location>
        <begin position="536"/>
        <end position="761"/>
    </location>
</feature>
<feature type="compositionally biased region" description="Polar residues" evidence="6">
    <location>
        <begin position="866"/>
        <end position="899"/>
    </location>
</feature>
<protein>
    <submittedName>
        <fullName evidence="7">Uncharacterized protein</fullName>
    </submittedName>
</protein>
<reference evidence="7" key="1">
    <citation type="journal article" date="2023" name="Mol. Biol. Evol.">
        <title>Third-Generation Sequencing Reveals the Adaptive Role of the Epigenome in Three Deep-Sea Polychaetes.</title>
        <authorList>
            <person name="Perez M."/>
            <person name="Aroh O."/>
            <person name="Sun Y."/>
            <person name="Lan Y."/>
            <person name="Juniper S.K."/>
            <person name="Young C.R."/>
            <person name="Angers B."/>
            <person name="Qian P.Y."/>
        </authorList>
    </citation>
    <scope>NUCLEOTIDE SEQUENCE</scope>
    <source>
        <strain evidence="7">P08H-3</strain>
    </source>
</reference>
<evidence type="ECO:0000256" key="4">
    <source>
        <dbReference type="ARBA" id="ARBA00038123"/>
    </source>
</evidence>
<sequence length="913" mass="105929">MSFQTTSRSHFRSSGNKRRSKTKVENRDGEIDRLTQMLEGGRPYDVVALESRNRSNERLISHLNIQIDYLQQKNQDLQHNLDKALATINLTTSEKTHCDSRNKELSSELQDVDYLAKQLQAEKDTAIRAADREIAEAKLGLEKSRRELETMDLDVAQLRAEKEQLAADSTDLKMKLESEKVDRQRLEELVLKVQEDKKRLGHRINKLIANEKDMVLEIDCLKHRNGVVRKHGKATNRMDQLIRSLEEERDYWKSEVEVLQRLMKSRPSSRQSSRASSPTRSKSRTGTPTKTKSRSSSPSNTSKSDLMNSGQFESILHLLEEERDHYKRECEILKAIKSRPSSPTRSASRSSDELTRLRREVVRSPKSPKTSLAAQAVLRRVENERDDAIADLRRLTTERDTLRERLKIATDTQLADRGRLEQRIEDLEVALRTVESERDALSDHVQGLQRFIESLEHQLKDEAHQLSEARDEAAQNKATATQMRHLTEQAERSLQDAQKHLSRRESDLEISSDHIHQLEVRIADLQHTSLADQDEIRRLRNTIASLDQEKDNLAMGVDEKTERIVTLEQDLSVKRLNQELTDAMEEKETFRAQVQDYIVEVKRVEELLSAKEQERTDLLDQYRSLTLEAERYETQTHQLESEGSNMRLELMTRDSEIRRLREKIDSMDRQIQQHLHTESAYENQVAGLTRSVATLEESFKAAENEKHSIMQDLQAVRDLCARLEATKDNLQRQLTVKTLELEKLQTRIDDLKYELETLHAQVSTERTSVKNLEGLLQTTREKDFVNQMTTQERETELQLLRDRLALHESKIDSQNREITTMRGRTIELESELERLRRQLTSERFDKERAIQELRRHGITAPGDSSLPLSGTVSPINRSRSPGRQSPFSKSANDDPLTSNKTEKRPYSRQYDRW</sequence>
<keyword evidence="5" id="KW-0175">Coiled coil</keyword>
<evidence type="ECO:0000256" key="5">
    <source>
        <dbReference type="SAM" id="Coils"/>
    </source>
</evidence>